<dbReference type="GO" id="GO:0030488">
    <property type="term" value="P:tRNA methylation"/>
    <property type="evidence" value="ECO:0007669"/>
    <property type="project" value="TreeGrafter"/>
</dbReference>
<feature type="transmembrane region" description="Helical" evidence="5">
    <location>
        <begin position="44"/>
        <end position="64"/>
    </location>
</feature>
<keyword evidence="3 5" id="KW-1133">Transmembrane helix</keyword>
<dbReference type="Pfam" id="PF01926">
    <property type="entry name" value="MMR_HSR1"/>
    <property type="match status" value="1"/>
</dbReference>
<evidence type="ECO:0000256" key="5">
    <source>
        <dbReference type="SAM" id="Phobius"/>
    </source>
</evidence>
<feature type="domain" description="G" evidence="6">
    <location>
        <begin position="134"/>
        <end position="248"/>
    </location>
</feature>
<dbReference type="Pfam" id="PF05128">
    <property type="entry name" value="DUF697"/>
    <property type="match status" value="1"/>
</dbReference>
<dbReference type="PANTHER" id="PTHR42714:SF2">
    <property type="entry name" value="TRNA MODIFICATION GTPASE GTPBP3, MITOCHONDRIAL"/>
    <property type="match status" value="1"/>
</dbReference>
<dbReference type="GO" id="GO:0005525">
    <property type="term" value="F:GTP binding"/>
    <property type="evidence" value="ECO:0007669"/>
    <property type="project" value="InterPro"/>
</dbReference>
<dbReference type="PANTHER" id="PTHR42714">
    <property type="entry name" value="TRNA MODIFICATION GTPASE GTPBP3"/>
    <property type="match status" value="1"/>
</dbReference>
<dbReference type="CDD" id="cd00880">
    <property type="entry name" value="Era_like"/>
    <property type="match status" value="1"/>
</dbReference>
<name>A0A951QR23_9CYAN</name>
<comment type="subcellular location">
    <subcellularLocation>
        <location evidence="1">Membrane</location>
        <topology evidence="1">Multi-pass membrane protein</topology>
    </subcellularLocation>
</comment>
<organism evidence="7 8">
    <name type="scientific">Cyanomargarita calcarea GSE-NOS-MK-12-04C</name>
    <dbReference type="NCBI Taxonomy" id="2839659"/>
    <lineage>
        <taxon>Bacteria</taxon>
        <taxon>Bacillati</taxon>
        <taxon>Cyanobacteriota</taxon>
        <taxon>Cyanophyceae</taxon>
        <taxon>Nostocales</taxon>
        <taxon>Cyanomargaritaceae</taxon>
        <taxon>Cyanomargarita</taxon>
    </lineage>
</organism>
<evidence type="ECO:0000256" key="1">
    <source>
        <dbReference type="ARBA" id="ARBA00004141"/>
    </source>
</evidence>
<reference evidence="7" key="2">
    <citation type="journal article" date="2022" name="Microbiol. Resour. Announc.">
        <title>Metagenome Sequencing to Explore Phylogenomics of Terrestrial Cyanobacteria.</title>
        <authorList>
            <person name="Ward R.D."/>
            <person name="Stajich J.E."/>
            <person name="Johansen J.R."/>
            <person name="Huntemann M."/>
            <person name="Clum A."/>
            <person name="Foster B."/>
            <person name="Foster B."/>
            <person name="Roux S."/>
            <person name="Palaniappan K."/>
            <person name="Varghese N."/>
            <person name="Mukherjee S."/>
            <person name="Reddy T.B.K."/>
            <person name="Daum C."/>
            <person name="Copeland A."/>
            <person name="Chen I.A."/>
            <person name="Ivanova N.N."/>
            <person name="Kyrpides N.C."/>
            <person name="Shapiro N."/>
            <person name="Eloe-Fadrosh E.A."/>
            <person name="Pietrasiak N."/>
        </authorList>
    </citation>
    <scope>NUCLEOTIDE SEQUENCE</scope>
    <source>
        <strain evidence="7">GSE-NOS-MK-12-04C</strain>
    </source>
</reference>
<dbReference type="InterPro" id="IPR021147">
    <property type="entry name" value="DUF697"/>
</dbReference>
<evidence type="ECO:0000256" key="2">
    <source>
        <dbReference type="ARBA" id="ARBA00022692"/>
    </source>
</evidence>
<gene>
    <name evidence="7" type="ORF">KME60_17380</name>
</gene>
<dbReference type="Proteomes" id="UP000729701">
    <property type="component" value="Unassembled WGS sequence"/>
</dbReference>
<comment type="caution">
    <text evidence="7">The sequence shown here is derived from an EMBL/GenBank/DDBJ whole genome shotgun (WGS) entry which is preliminary data.</text>
</comment>
<dbReference type="GO" id="GO:0002098">
    <property type="term" value="P:tRNA wobble uridine modification"/>
    <property type="evidence" value="ECO:0007669"/>
    <property type="project" value="TreeGrafter"/>
</dbReference>
<dbReference type="GO" id="GO:0016020">
    <property type="term" value="C:membrane"/>
    <property type="evidence" value="ECO:0007669"/>
    <property type="project" value="UniProtKB-SubCell"/>
</dbReference>
<evidence type="ECO:0000313" key="7">
    <source>
        <dbReference type="EMBL" id="MBW4669145.1"/>
    </source>
</evidence>
<keyword evidence="4 5" id="KW-0472">Membrane</keyword>
<proteinExistence type="predicted"/>
<dbReference type="InterPro" id="IPR006073">
    <property type="entry name" value="GTP-bd"/>
</dbReference>
<feature type="transmembrane region" description="Helical" evidence="5">
    <location>
        <begin position="7"/>
        <end position="24"/>
    </location>
</feature>
<dbReference type="EMBL" id="JAHHGZ010000018">
    <property type="protein sequence ID" value="MBW4669145.1"/>
    <property type="molecule type" value="Genomic_DNA"/>
</dbReference>
<dbReference type="GO" id="GO:0005829">
    <property type="term" value="C:cytosol"/>
    <property type="evidence" value="ECO:0007669"/>
    <property type="project" value="TreeGrafter"/>
</dbReference>
<evidence type="ECO:0000313" key="8">
    <source>
        <dbReference type="Proteomes" id="UP000729701"/>
    </source>
</evidence>
<reference evidence="7" key="1">
    <citation type="submission" date="2021-05" db="EMBL/GenBank/DDBJ databases">
        <authorList>
            <person name="Pietrasiak N."/>
            <person name="Ward R."/>
            <person name="Stajich J.E."/>
            <person name="Kurbessoian T."/>
        </authorList>
    </citation>
    <scope>NUCLEOTIDE SEQUENCE</scope>
    <source>
        <strain evidence="7">GSE-NOS-MK-12-04C</strain>
    </source>
</reference>
<dbReference type="Gene3D" id="3.40.50.300">
    <property type="entry name" value="P-loop containing nucleotide triphosphate hydrolases"/>
    <property type="match status" value="1"/>
</dbReference>
<dbReference type="AlphaFoldDB" id="A0A951QR23"/>
<keyword evidence="2 5" id="KW-0812">Transmembrane</keyword>
<dbReference type="InterPro" id="IPR027417">
    <property type="entry name" value="P-loop_NTPase"/>
</dbReference>
<sequence>MPLLRIVTLIVGLIAILGLSLWLIDSLSRLYWQLSYSPLLGNLLLLLLVLLIFALIAAFVYYFLKIQSGEKKKRRTTRRVITPEEIPAQKADAASSTLQAVKQQVAQIQDEVTRQALLTRSREIETNLTRGEIQVVVFGTGSAGKTSLVNAVMGRMVGNVDAPMGTTQVGETYCLRLKGLERKILITDTPGILEAGVAGTEREQLARELATEANLLLFVVDNDIRRSEYEPLRALAEIGKRSLLVLNKTDLYTEADIEAILARLRQRVKGFIAPSDVVAIAANPQTAELETGETYEPEPDILPLLRRMAAILRAEGEDLVADNILLQSMRLGEEARKLIDAQRRRQADKIVDRFQWIGAGVVSVTPLPVVDLLATAAVNAQMVVEIGRIYGSELNMERGRELAVSLAKTIAGLGIVKGALELLSTALQLNVGTFIIGRAIQGVTAAYLTRIAGKSFIEYFRNDQDWGDGGMTEVVQRQFQLNRRDEFVQAFIKQAIARVVKPLQNISEVLEEENLEDRG</sequence>
<evidence type="ECO:0000256" key="3">
    <source>
        <dbReference type="ARBA" id="ARBA00022989"/>
    </source>
</evidence>
<evidence type="ECO:0000259" key="6">
    <source>
        <dbReference type="Pfam" id="PF01926"/>
    </source>
</evidence>
<dbReference type="SUPFAM" id="SSF52540">
    <property type="entry name" value="P-loop containing nucleoside triphosphate hydrolases"/>
    <property type="match status" value="1"/>
</dbReference>
<accession>A0A951QR23</accession>
<protein>
    <submittedName>
        <fullName evidence="7">GTP-binding protein</fullName>
    </submittedName>
</protein>
<evidence type="ECO:0000256" key="4">
    <source>
        <dbReference type="ARBA" id="ARBA00023136"/>
    </source>
</evidence>